<dbReference type="Proteomes" id="UP000001876">
    <property type="component" value="Unassembled WGS sequence"/>
</dbReference>
<dbReference type="AlphaFoldDB" id="C1MSS9"/>
<evidence type="ECO:0000313" key="2">
    <source>
        <dbReference type="EMBL" id="EEH57186.1"/>
    </source>
</evidence>
<gene>
    <name evidence="2" type="ORF">MICPUCDRAFT_57809</name>
</gene>
<dbReference type="OrthoDB" id="10643947at2759"/>
<dbReference type="EMBL" id="GG663739">
    <property type="protein sequence ID" value="EEH57186.1"/>
    <property type="molecule type" value="Genomic_DNA"/>
</dbReference>
<sequence length="253" mass="26808">MGTTNGRPPLPAARRRHAARAQMSLKRRSMDLHAVANAAPSPLSEVDLARVHASRNLASATPELLSRDRATKRCRGADAEDAPSSSSSDDDDDAAARELARAHAARAGHVELATLLRSLRRGVLDAATETKLVHLNLAVGKHAGGRIFNLVLKSSHSWSRNDPSTVLAHLSRAERVGSNARLMGVLRHLLEATYPTAASVAAAEHVFDASGDEPLRGWCATHGVDATRVAVLEVMLYDASGAASNALCFPLAC</sequence>
<organism evidence="3">
    <name type="scientific">Micromonas pusilla (strain CCMP1545)</name>
    <name type="common">Picoplanktonic green alga</name>
    <dbReference type="NCBI Taxonomy" id="564608"/>
    <lineage>
        <taxon>Eukaryota</taxon>
        <taxon>Viridiplantae</taxon>
        <taxon>Chlorophyta</taxon>
        <taxon>Mamiellophyceae</taxon>
        <taxon>Mamiellales</taxon>
        <taxon>Mamiellaceae</taxon>
        <taxon>Micromonas</taxon>
    </lineage>
</organism>
<evidence type="ECO:0000256" key="1">
    <source>
        <dbReference type="SAM" id="MobiDB-lite"/>
    </source>
</evidence>
<feature type="region of interest" description="Disordered" evidence="1">
    <location>
        <begin position="1"/>
        <end position="28"/>
    </location>
</feature>
<proteinExistence type="predicted"/>
<evidence type="ECO:0000313" key="3">
    <source>
        <dbReference type="Proteomes" id="UP000001876"/>
    </source>
</evidence>
<feature type="region of interest" description="Disordered" evidence="1">
    <location>
        <begin position="60"/>
        <end position="97"/>
    </location>
</feature>
<dbReference type="RefSeq" id="XP_003058731.1">
    <property type="nucleotide sequence ID" value="XM_003058685.1"/>
</dbReference>
<dbReference type="GeneID" id="9683801"/>
<name>C1MSS9_MICPC</name>
<feature type="compositionally biased region" description="Basic and acidic residues" evidence="1">
    <location>
        <begin position="65"/>
        <end position="78"/>
    </location>
</feature>
<protein>
    <submittedName>
        <fullName evidence="2">Predicted protein</fullName>
    </submittedName>
</protein>
<dbReference type="KEGG" id="mpp:MICPUCDRAFT_57809"/>
<keyword evidence="3" id="KW-1185">Reference proteome</keyword>
<reference evidence="2 3" key="1">
    <citation type="journal article" date="2009" name="Science">
        <title>Green evolution and dynamic adaptations revealed by genomes of the marine picoeukaryotes Micromonas.</title>
        <authorList>
            <person name="Worden A.Z."/>
            <person name="Lee J.H."/>
            <person name="Mock T."/>
            <person name="Rouze P."/>
            <person name="Simmons M.P."/>
            <person name="Aerts A.L."/>
            <person name="Allen A.E."/>
            <person name="Cuvelier M.L."/>
            <person name="Derelle E."/>
            <person name="Everett M.V."/>
            <person name="Foulon E."/>
            <person name="Grimwood J."/>
            <person name="Gundlach H."/>
            <person name="Henrissat B."/>
            <person name="Napoli C."/>
            <person name="McDonald S.M."/>
            <person name="Parker M.S."/>
            <person name="Rombauts S."/>
            <person name="Salamov A."/>
            <person name="Von Dassow P."/>
            <person name="Badger J.H."/>
            <person name="Coutinho P.M."/>
            <person name="Demir E."/>
            <person name="Dubchak I."/>
            <person name="Gentemann C."/>
            <person name="Eikrem W."/>
            <person name="Gready J.E."/>
            <person name="John U."/>
            <person name="Lanier W."/>
            <person name="Lindquist E.A."/>
            <person name="Lucas S."/>
            <person name="Mayer K.F."/>
            <person name="Moreau H."/>
            <person name="Not F."/>
            <person name="Otillar R."/>
            <person name="Panaud O."/>
            <person name="Pangilinan J."/>
            <person name="Paulsen I."/>
            <person name="Piegu B."/>
            <person name="Poliakov A."/>
            <person name="Robbens S."/>
            <person name="Schmutz J."/>
            <person name="Toulza E."/>
            <person name="Wyss T."/>
            <person name="Zelensky A."/>
            <person name="Zhou K."/>
            <person name="Armbrust E.V."/>
            <person name="Bhattacharya D."/>
            <person name="Goodenough U.W."/>
            <person name="Van de Peer Y."/>
            <person name="Grigoriev I.V."/>
        </authorList>
    </citation>
    <scope>NUCLEOTIDE SEQUENCE [LARGE SCALE GENOMIC DNA]</scope>
    <source>
        <strain evidence="2 3">CCMP1545</strain>
    </source>
</reference>
<accession>C1MSS9</accession>